<keyword evidence="2" id="KW-0677">Repeat</keyword>
<dbReference type="EMBL" id="JAGXEW010000005">
    <property type="protein sequence ID" value="KAK1171142.1"/>
    <property type="molecule type" value="Genomic_DNA"/>
</dbReference>
<feature type="compositionally biased region" description="Polar residues" evidence="3">
    <location>
        <begin position="606"/>
        <end position="620"/>
    </location>
</feature>
<dbReference type="PANTHER" id="PTHR11818:SF2">
    <property type="entry name" value="BETA_GAMMA CRYSTALLIN DOMAIN-CONTAINING PROTEIN 1"/>
    <property type="match status" value="1"/>
</dbReference>
<feature type="region of interest" description="Disordered" evidence="3">
    <location>
        <begin position="75"/>
        <end position="94"/>
    </location>
</feature>
<dbReference type="Pfam" id="PF00030">
    <property type="entry name" value="Crystall"/>
    <property type="match status" value="6"/>
</dbReference>
<dbReference type="SMART" id="SM00458">
    <property type="entry name" value="RICIN"/>
    <property type="match status" value="1"/>
</dbReference>
<dbReference type="Gene3D" id="2.60.20.10">
    <property type="entry name" value="Crystallins"/>
    <property type="match status" value="6"/>
</dbReference>
<feature type="compositionally biased region" description="Basic and acidic residues" evidence="3">
    <location>
        <begin position="905"/>
        <end position="914"/>
    </location>
</feature>
<dbReference type="SUPFAM" id="SSF50370">
    <property type="entry name" value="Ricin B-like lectins"/>
    <property type="match status" value="1"/>
</dbReference>
<feature type="region of interest" description="Disordered" evidence="3">
    <location>
        <begin position="329"/>
        <end position="374"/>
    </location>
</feature>
<feature type="compositionally biased region" description="Polar residues" evidence="3">
    <location>
        <begin position="697"/>
        <end position="712"/>
    </location>
</feature>
<feature type="compositionally biased region" description="Low complexity" evidence="3">
    <location>
        <begin position="349"/>
        <end position="359"/>
    </location>
</feature>
<feature type="domain" description="Beta/gamma crystallin 'Greek key'" evidence="4">
    <location>
        <begin position="1747"/>
        <end position="1788"/>
    </location>
</feature>
<feature type="compositionally biased region" description="Basic and acidic residues" evidence="3">
    <location>
        <begin position="264"/>
        <end position="277"/>
    </location>
</feature>
<evidence type="ECO:0000256" key="2">
    <source>
        <dbReference type="ARBA" id="ARBA00022737"/>
    </source>
</evidence>
<dbReference type="SUPFAM" id="SSF49695">
    <property type="entry name" value="gamma-Crystallin-like"/>
    <property type="match status" value="3"/>
</dbReference>
<evidence type="ECO:0000259" key="4">
    <source>
        <dbReference type="PROSITE" id="PS50915"/>
    </source>
</evidence>
<feature type="compositionally biased region" description="Polar residues" evidence="3">
    <location>
        <begin position="762"/>
        <end position="774"/>
    </location>
</feature>
<feature type="region of interest" description="Disordered" evidence="3">
    <location>
        <begin position="129"/>
        <end position="284"/>
    </location>
</feature>
<dbReference type="PANTHER" id="PTHR11818">
    <property type="entry name" value="BETA/GAMMA CRYSTALLIN"/>
    <property type="match status" value="1"/>
</dbReference>
<feature type="compositionally biased region" description="Polar residues" evidence="3">
    <location>
        <begin position="193"/>
        <end position="207"/>
    </location>
</feature>
<feature type="domain" description="Beta/gamma crystallin 'Greek key'" evidence="4">
    <location>
        <begin position="1263"/>
        <end position="1307"/>
    </location>
</feature>
<name>A0AAD8GB96_ACIOX</name>
<gene>
    <name evidence="5" type="primary">CRYBG1</name>
    <name evidence="5" type="ORF">AOXY_G5860</name>
</gene>
<feature type="compositionally biased region" description="Basic and acidic residues" evidence="3">
    <location>
        <begin position="483"/>
        <end position="500"/>
    </location>
</feature>
<feature type="region of interest" description="Disordered" evidence="3">
    <location>
        <begin position="1069"/>
        <end position="1118"/>
    </location>
</feature>
<organism evidence="5 6">
    <name type="scientific">Acipenser oxyrinchus oxyrinchus</name>
    <dbReference type="NCBI Taxonomy" id="40147"/>
    <lineage>
        <taxon>Eukaryota</taxon>
        <taxon>Metazoa</taxon>
        <taxon>Chordata</taxon>
        <taxon>Craniata</taxon>
        <taxon>Vertebrata</taxon>
        <taxon>Euteleostomi</taxon>
        <taxon>Actinopterygii</taxon>
        <taxon>Chondrostei</taxon>
        <taxon>Acipenseriformes</taxon>
        <taxon>Acipenseridae</taxon>
        <taxon>Acipenser</taxon>
    </lineage>
</organism>
<feature type="compositionally biased region" description="Polar residues" evidence="3">
    <location>
        <begin position="455"/>
        <end position="481"/>
    </location>
</feature>
<comment type="caution">
    <text evidence="5">The sequence shown here is derived from an EMBL/GenBank/DDBJ whole genome shotgun (WGS) entry which is preliminary data.</text>
</comment>
<sequence>MSAAYSLATQQTTVITQIQEQVKDKAAHEPLADTKQEGLAGLQLGRSTAQNVNDSPSSAHQSAAVKQLDLNNVPIESDPSAIPKQNKIIKEKNDTKTKLPSSVLDQNTVKQQSNELVDAKNEFSASEQHITVMQKPSSTVVKTVSKLPTSGQKSPIKEQSDISLQMGSKLPRPVQKSISKQLSNNDTVEQEASDSAQHMPTEQQPESNILKAEKDPHTSLQQNTTKPQPDNAVVKTKELTINTQSDNVVKPESELPGQKSTSVKKSESSIVQKEKEFSTPVRQSAIKVQAESNVVKTAGELPTTGEKSLTKKQSECSLVQAENELPKSELTRTTKVQSENVVEATSELTTSEQKSSVKQSESRVTQREKELNTSVQQTTITVQSETTTKELSISNIVQKEKEVSKLVQDSTTNVHSDTSVVKVMGELTTKGQKSPAKKQSESNTVQAEKDLPKSVQMSTTKVQPDTNVLKTAGELTTTGQESPAKKQSESNIVKTEKDLPKSVQMSTTKIQSENVVEATSELTTSGQKNYVKIQSETGFAQKKVIRNGQESSAKKLSEINIVHVGKDLPNSVQNVVEKTSELTTPGQKSKNPSECIGQQKEEELSASGQQTKITKAQSDSEVVKTVGELAGTGQESSAKKPSESNKQSEVVVAQTESKLPISDHEICTTQQQSKSNVSHAEDKGPILVKQNAVKGQLESSVVKTVSKQPTTVKESKGKKQSDSNTVHAGSGLPSFVEQEKEDPKEKKCLSVNATASVEHESATNASLNQVQHSSQQKENKLPTSNLTGGSLQHVQMESLSQPTSVTAIQSHATNSPKSEKEATTSLTDITKSEFQNKKPLQYSDLRKGPEANVNLPEVSQNAAAAAKQYIVGKKRPLPPEIVMKSPGQFNKNWLDVEQSFGQKKQNVENKRNTSESDDSALDMSGDLESFVENIRNMGSPFSLPQKRLKPLKSPAPPFAMPPIKEDRFEKALDPDVFKFGLGKKEKSNDPPPSRLLKLQSMEAKSKLIPKRRTAEQSMLFKSLQSPSKNIKETWNSGKSENESVDAVVGRSRLGKSSVVSSLMNLSATTNTAHSTDTKTAVSQETKSTASPLPSSSSQLGLPTGISQISLPPNEVDGTNDSLGPPSFQFPSFMEKYRKPENTKAAPVLESSFQMPEFKLPEFPQLGLESSTDFNDNRFANGSQDFSGLYNLGLPGTQALIPGMPAQNMEIPILDQRRIHKRPGKLVIYDQPQFSGEANEIFRDVEDATCFKLSPVISVRVVRGCWIFYEKPHFQGQSVALEEGQTELVNVWSEMACEENVAGERKLEPAAPMVIGSIRLAVKDYRVPEIDLFTDPEGMGRKMNFFDDTLETCTYAMPMNTSSIKVHSGVWLVFEEPGFCGCSSILEPGEYPYPESWGFHHPIVGSLRPLKMGGLKVEHPNEPKAIVYEKPFFEGKHLEIESDAFSFNEGDDNENCATCWVKKLGSVGSIKVLRGIWVGYEKPGFEGHQYLMEEGQYEDWKDWGGYCEQLQSLRPIISDFLAPHMKMYSEKDFSETGHTMDVLGLVPIMEDTGFGQITQSADVISGVWVAFEDPGFSGQHYILEKGMYSSFEDWGAQTFKISSVQPICLENINGPKAKFKVQLFSEPDFQGSSRTLEESVSVLPEGVSVKSCKVLTGSWVVYEEEMFGGKQYLVEEGNYPDLNAIGCPSLNTCIKSVQSLGFEFSEPYIMLFAKENFRGKKIVLKAEAVNLQLMGFDAHIFSVQVGGGMWVVYEQSNYRGEQMLLAPSEIPSWHTYSGWHKIGSLRPVYQKRVFFRLRNRATGTLMSVTGSLEDIKLARIQAVEDTGAEDQIWFFEEGLIRCRAVEDCCLETTGTVVIAGSRLGLSPEPGNENHFWSISPDGLIKCRLRPECVLEVKGGQQYDKNQVILNTFDENKQNQRWDMEIL</sequence>
<reference evidence="5" key="1">
    <citation type="submission" date="2022-02" db="EMBL/GenBank/DDBJ databases">
        <title>Atlantic sturgeon de novo genome assembly.</title>
        <authorList>
            <person name="Stock M."/>
            <person name="Klopp C."/>
            <person name="Guiguen Y."/>
            <person name="Cabau C."/>
            <person name="Parinello H."/>
            <person name="Santidrian Yebra-Pimentel E."/>
            <person name="Kuhl H."/>
            <person name="Dirks R.P."/>
            <person name="Guessner J."/>
            <person name="Wuertz S."/>
            <person name="Du K."/>
            <person name="Schartl M."/>
        </authorList>
    </citation>
    <scope>NUCLEOTIDE SEQUENCE</scope>
    <source>
        <strain evidence="5">STURGEONOMICS-FGT-2020</strain>
        <tissue evidence="5">Whole blood</tissue>
    </source>
</reference>
<dbReference type="PROSITE" id="PS50915">
    <property type="entry name" value="CRYSTALLIN_BETA_GAMMA"/>
    <property type="match status" value="10"/>
</dbReference>
<dbReference type="Proteomes" id="UP001230051">
    <property type="component" value="Unassembled WGS sequence"/>
</dbReference>
<dbReference type="InterPro" id="IPR035992">
    <property type="entry name" value="Ricin_B-like_lectins"/>
</dbReference>
<evidence type="ECO:0000256" key="3">
    <source>
        <dbReference type="SAM" id="MobiDB-lite"/>
    </source>
</evidence>
<feature type="compositionally biased region" description="Polar residues" evidence="3">
    <location>
        <begin position="218"/>
        <end position="228"/>
    </location>
</feature>
<feature type="domain" description="Beta/gamma crystallin 'Greek key'" evidence="4">
    <location>
        <begin position="1223"/>
        <end position="1262"/>
    </location>
</feature>
<feature type="compositionally biased region" description="Polar residues" evidence="3">
    <location>
        <begin position="1104"/>
        <end position="1118"/>
    </location>
</feature>
<keyword evidence="6" id="KW-1185">Reference proteome</keyword>
<dbReference type="Gene3D" id="2.80.10.50">
    <property type="match status" value="1"/>
</dbReference>
<dbReference type="PRINTS" id="PR01367">
    <property type="entry name" value="BGCRYSTALLIN"/>
</dbReference>
<dbReference type="PROSITE" id="PS50231">
    <property type="entry name" value="RICIN_B_LECTIN"/>
    <property type="match status" value="1"/>
</dbReference>
<feature type="region of interest" description="Disordered" evidence="3">
    <location>
        <begin position="577"/>
        <end position="848"/>
    </location>
</feature>
<accession>A0AAD8GB96</accession>
<feature type="compositionally biased region" description="Polar residues" evidence="3">
    <location>
        <begin position="176"/>
        <end position="187"/>
    </location>
</feature>
<feature type="region of interest" description="Disordered" evidence="3">
    <location>
        <begin position="901"/>
        <end position="922"/>
    </location>
</feature>
<evidence type="ECO:0000313" key="5">
    <source>
        <dbReference type="EMBL" id="KAK1171142.1"/>
    </source>
</evidence>
<dbReference type="InterPro" id="IPR050252">
    <property type="entry name" value="Beta/Gamma-Crystallin"/>
</dbReference>
<feature type="compositionally biased region" description="Polar residues" evidence="3">
    <location>
        <begin position="577"/>
        <end position="592"/>
    </location>
</feature>
<feature type="domain" description="Beta/gamma crystallin 'Greek key'" evidence="4">
    <location>
        <begin position="1706"/>
        <end position="1746"/>
    </location>
</feature>
<feature type="region of interest" description="Disordered" evidence="3">
    <location>
        <begin position="427"/>
        <end position="506"/>
    </location>
</feature>
<protein>
    <submittedName>
        <fullName evidence="5">Beta/gamma crystallin domain-containing protein 1</fullName>
    </submittedName>
</protein>
<evidence type="ECO:0000256" key="1">
    <source>
        <dbReference type="ARBA" id="ARBA00009646"/>
    </source>
</evidence>
<proteinExistence type="inferred from homology"/>
<dbReference type="SMART" id="SM00247">
    <property type="entry name" value="XTALbg"/>
    <property type="match status" value="6"/>
</dbReference>
<feature type="compositionally biased region" description="Polar residues" evidence="3">
    <location>
        <begin position="781"/>
        <end position="816"/>
    </location>
</feature>
<comment type="similarity">
    <text evidence="1">Belongs to the beta/gamma-crystallin family.</text>
</comment>
<feature type="compositionally biased region" description="Polar residues" evidence="3">
    <location>
        <begin position="1069"/>
        <end position="1084"/>
    </location>
</feature>
<evidence type="ECO:0000313" key="6">
    <source>
        <dbReference type="Proteomes" id="UP001230051"/>
    </source>
</evidence>
<feature type="domain" description="Beta/gamma crystallin 'Greek key'" evidence="4">
    <location>
        <begin position="1422"/>
        <end position="1473"/>
    </location>
</feature>
<feature type="domain" description="Beta/gamma crystallin 'Greek key'" evidence="4">
    <location>
        <begin position="1565"/>
        <end position="1607"/>
    </location>
</feature>
<feature type="domain" description="Beta/gamma crystallin 'Greek key'" evidence="4">
    <location>
        <begin position="1368"/>
        <end position="1410"/>
    </location>
</feature>
<feature type="domain" description="Beta/gamma crystallin 'Greek key'" evidence="4">
    <location>
        <begin position="1474"/>
        <end position="1516"/>
    </location>
</feature>
<feature type="compositionally biased region" description="Polar residues" evidence="3">
    <location>
        <begin position="129"/>
        <end position="153"/>
    </location>
</feature>
<feature type="compositionally biased region" description="Polar residues" evidence="3">
    <location>
        <begin position="667"/>
        <end position="678"/>
    </location>
</feature>
<dbReference type="InterPro" id="IPR001064">
    <property type="entry name" value="Beta/gamma_crystallin"/>
</dbReference>
<dbReference type="InterPro" id="IPR011024">
    <property type="entry name" value="G_crystallin-like"/>
</dbReference>
<feature type="domain" description="Beta/gamma crystallin 'Greek key'" evidence="4">
    <location>
        <begin position="1618"/>
        <end position="1655"/>
    </location>
</feature>
<feature type="domain" description="Beta/gamma crystallin 'Greek key'" evidence="4">
    <location>
        <begin position="1656"/>
        <end position="1700"/>
    </location>
</feature>
<feature type="compositionally biased region" description="Basic and acidic residues" evidence="3">
    <location>
        <begin position="360"/>
        <end position="371"/>
    </location>
</feature>
<feature type="compositionally biased region" description="Low complexity" evidence="3">
    <location>
        <begin position="1085"/>
        <end position="1103"/>
    </location>
</feature>
<dbReference type="Pfam" id="PF00652">
    <property type="entry name" value="Ricin_B_lectin"/>
    <property type="match status" value="1"/>
</dbReference>
<dbReference type="InterPro" id="IPR000772">
    <property type="entry name" value="Ricin_B_lectin"/>
</dbReference>
<feature type="compositionally biased region" description="Basic and acidic residues" evidence="3">
    <location>
        <begin position="737"/>
        <end position="748"/>
    </location>
</feature>